<keyword evidence="3" id="KW-1185">Reference proteome</keyword>
<proteinExistence type="predicted"/>
<evidence type="ECO:0000256" key="1">
    <source>
        <dbReference type="SAM" id="MobiDB-lite"/>
    </source>
</evidence>
<feature type="compositionally biased region" description="Basic and acidic residues" evidence="1">
    <location>
        <begin position="138"/>
        <end position="151"/>
    </location>
</feature>
<sequence>MSEETADPSGEPAAEREPGARSPAGREPSGQPAPDAEPGPDADAGADEAGATFAGRFDFRPVDWDGSFSRVWRARHGQELTNELAAEQERRENRKWFERYRQELLDRMDAESAREAARRRAEDRERAVAEGGRPARGAADEALLRKLELLDRFPPVDPGDPDEPAGPADPR</sequence>
<dbReference type="AlphaFoldDB" id="Q2J7D8"/>
<dbReference type="RefSeq" id="WP_011437829.1">
    <property type="nucleotide sequence ID" value="NC_007777.1"/>
</dbReference>
<protein>
    <submittedName>
        <fullName evidence="2">Uncharacterized protein</fullName>
    </submittedName>
</protein>
<dbReference type="HOGENOM" id="CLU_1616593_0_0_11"/>
<dbReference type="Proteomes" id="UP000001937">
    <property type="component" value="Chromosome"/>
</dbReference>
<feature type="region of interest" description="Disordered" evidence="1">
    <location>
        <begin position="1"/>
        <end position="63"/>
    </location>
</feature>
<gene>
    <name evidence="2" type="ordered locus">Francci3_3450</name>
</gene>
<dbReference type="EMBL" id="CP000249">
    <property type="protein sequence ID" value="ABD12804.1"/>
    <property type="molecule type" value="Genomic_DNA"/>
</dbReference>
<name>Q2J7D8_FRACC</name>
<reference evidence="2 3" key="1">
    <citation type="journal article" date="2007" name="Genome Res.">
        <title>Genome characteristics of facultatively symbiotic Frankia sp. strains reflect host range and host plant biogeography.</title>
        <authorList>
            <person name="Normand P."/>
            <person name="Lapierre P."/>
            <person name="Tisa L.S."/>
            <person name="Gogarten J.P."/>
            <person name="Alloisio N."/>
            <person name="Bagnarol E."/>
            <person name="Bassi C.A."/>
            <person name="Berry A.M."/>
            <person name="Bickhart D.M."/>
            <person name="Choisne N."/>
            <person name="Couloux A."/>
            <person name="Cournoyer B."/>
            <person name="Cruveiller S."/>
            <person name="Daubin V."/>
            <person name="Demange N."/>
            <person name="Francino M.P."/>
            <person name="Goltsman E."/>
            <person name="Huang Y."/>
            <person name="Kopp O.R."/>
            <person name="Labarre L."/>
            <person name="Lapidus A."/>
            <person name="Lavire C."/>
            <person name="Marechal J."/>
            <person name="Martinez M."/>
            <person name="Mastronunzio J.E."/>
            <person name="Mullin B.C."/>
            <person name="Niemann J."/>
            <person name="Pujic P."/>
            <person name="Rawnsley T."/>
            <person name="Rouy Z."/>
            <person name="Schenowitz C."/>
            <person name="Sellstedt A."/>
            <person name="Tavares F."/>
            <person name="Tomkins J.P."/>
            <person name="Vallenet D."/>
            <person name="Valverde C."/>
            <person name="Wall L.G."/>
            <person name="Wang Y."/>
            <person name="Medigue C."/>
            <person name="Benson D.R."/>
        </authorList>
    </citation>
    <scope>NUCLEOTIDE SEQUENCE [LARGE SCALE GENOMIC DNA]</scope>
    <source>
        <strain evidence="3">DSM 45818 / CECT 9043 / CcI3</strain>
    </source>
</reference>
<feature type="compositionally biased region" description="Basic and acidic residues" evidence="1">
    <location>
        <begin position="110"/>
        <end position="128"/>
    </location>
</feature>
<accession>Q2J7D8</accession>
<organism evidence="2 3">
    <name type="scientific">Frankia casuarinae (strain DSM 45818 / CECT 9043 / HFP020203 / CcI3)</name>
    <dbReference type="NCBI Taxonomy" id="106370"/>
    <lineage>
        <taxon>Bacteria</taxon>
        <taxon>Bacillati</taxon>
        <taxon>Actinomycetota</taxon>
        <taxon>Actinomycetes</taxon>
        <taxon>Frankiales</taxon>
        <taxon>Frankiaceae</taxon>
        <taxon>Frankia</taxon>
    </lineage>
</organism>
<dbReference type="KEGG" id="fra:Francci3_3450"/>
<evidence type="ECO:0000313" key="2">
    <source>
        <dbReference type="EMBL" id="ABD12804.1"/>
    </source>
</evidence>
<dbReference type="OrthoDB" id="3218111at2"/>
<feature type="region of interest" description="Disordered" evidence="1">
    <location>
        <begin position="110"/>
        <end position="171"/>
    </location>
</feature>
<evidence type="ECO:0000313" key="3">
    <source>
        <dbReference type="Proteomes" id="UP000001937"/>
    </source>
</evidence>